<dbReference type="Gene3D" id="3.40.50.300">
    <property type="entry name" value="P-loop containing nucleotide triphosphate hydrolases"/>
    <property type="match status" value="1"/>
</dbReference>
<dbReference type="Proteomes" id="UP000001296">
    <property type="component" value="Chromosome"/>
</dbReference>
<dbReference type="InterPro" id="IPR027417">
    <property type="entry name" value="P-loop_NTPase"/>
</dbReference>
<dbReference type="InterPro" id="IPR005580">
    <property type="entry name" value="DbpA/CsdA_RNA-bd_dom"/>
</dbReference>
<dbReference type="eggNOG" id="COG0513">
    <property type="taxonomic scope" value="Bacteria"/>
</dbReference>
<name>E0RNL6_WINT6</name>
<feature type="domain" description="DEAD box helicase DbpA/CsdA RNA-binding" evidence="1">
    <location>
        <begin position="415"/>
        <end position="484"/>
    </location>
</feature>
<reference key="1">
    <citation type="submission" date="2009-08" db="EMBL/GenBank/DDBJ databases">
        <title>The genome sequence of Spirochaeta thermophila DSM6192.</title>
        <authorList>
            <person name="Angelov A."/>
            <person name="Mientus M."/>
            <person name="Wittenberg S."/>
            <person name="Lehmann R."/>
            <person name="Liesegang H."/>
            <person name="Daniel R."/>
            <person name="Liebl W."/>
        </authorList>
    </citation>
    <scope>NUCLEOTIDE SEQUENCE</scope>
    <source>
        <strain>DSM 6192</strain>
    </source>
</reference>
<evidence type="ECO:0000259" key="1">
    <source>
        <dbReference type="Pfam" id="PF03880"/>
    </source>
</evidence>
<dbReference type="Pfam" id="PF03880">
    <property type="entry name" value="DbpA"/>
    <property type="match status" value="1"/>
</dbReference>
<organism evidence="2 3">
    <name type="scientific">Winmispira thermophila (strain ATCC 49972 / DSM 6192 / RI 19.B1)</name>
    <name type="common">Spirochaeta thermophila</name>
    <dbReference type="NCBI Taxonomy" id="665571"/>
    <lineage>
        <taxon>Bacteria</taxon>
        <taxon>Pseudomonadati</taxon>
        <taxon>Spirochaetota</taxon>
        <taxon>Spirochaetia</taxon>
        <taxon>Winmispirales</taxon>
        <taxon>Winmispiraceae</taxon>
        <taxon>Winmispira</taxon>
    </lineage>
</organism>
<dbReference type="EMBL" id="CP001698">
    <property type="protein sequence ID" value="ADN02607.1"/>
    <property type="molecule type" value="Genomic_DNA"/>
</dbReference>
<dbReference type="AlphaFoldDB" id="E0RNL6"/>
<evidence type="ECO:0000313" key="3">
    <source>
        <dbReference type="Proteomes" id="UP000001296"/>
    </source>
</evidence>
<evidence type="ECO:0000313" key="2">
    <source>
        <dbReference type="EMBL" id="ADN02607.1"/>
    </source>
</evidence>
<dbReference type="HOGENOM" id="CLU_554240_0_0_12"/>
<accession>E0RNL6</accession>
<dbReference type="InterPro" id="IPR012677">
    <property type="entry name" value="Nucleotide-bd_a/b_plait_sf"/>
</dbReference>
<gene>
    <name evidence="2" type="ordered locus">STHERM_c16690</name>
</gene>
<dbReference type="KEGG" id="sta:STHERM_c16690"/>
<dbReference type="Gene3D" id="3.30.70.330">
    <property type="match status" value="1"/>
</dbReference>
<reference evidence="2 3" key="2">
    <citation type="journal article" date="2010" name="J. Bacteriol.">
        <title>Genome sequence of the polysaccharide-degrading, thermophilic anaerobe Spirochaeta thermophila DSM 6192.</title>
        <authorList>
            <person name="Angelov A."/>
            <person name="Liebl S."/>
            <person name="Ballschmiter M."/>
            <person name="Bomeke M."/>
            <person name="Lehmann R."/>
            <person name="Liesegang H."/>
            <person name="Daniel R."/>
            <person name="Liebl W."/>
        </authorList>
    </citation>
    <scope>NUCLEOTIDE SEQUENCE [LARGE SCALE GENOMIC DNA]</scope>
    <source>
        <strain evidence="3">ATCC 49972 / DSM 6192 / RI 19.B1</strain>
    </source>
</reference>
<dbReference type="SUPFAM" id="SSF52540">
    <property type="entry name" value="P-loop containing nucleoside triphosphate hydrolases"/>
    <property type="match status" value="1"/>
</dbReference>
<proteinExistence type="predicted"/>
<dbReference type="PaxDb" id="665571-STHERM_c16690"/>
<protein>
    <recommendedName>
        <fullName evidence="1">DEAD box helicase DbpA/CsdA RNA-binding domain-containing protein</fullName>
    </recommendedName>
</protein>
<dbReference type="CDD" id="cd12252">
    <property type="entry name" value="RRM_DbpA"/>
    <property type="match status" value="1"/>
</dbReference>
<dbReference type="eggNOG" id="COG0724">
    <property type="taxonomic scope" value="Bacteria"/>
</dbReference>
<dbReference type="RefSeq" id="WP_013314446.1">
    <property type="nucleotide sequence ID" value="NC_014484.1"/>
</dbReference>
<sequence length="492" mass="55831">MGRQTKSTLQNGIPAIFQNPEVEALLAKGKDVIIQVEEGEFPYPAYFFRGFPKVVEREGLYLTPTEQRIIDLIREAGMHPASLPELLFLGGRTTPRREAQALAFPSHAVCCTATRLIDHIRRDNLSLQHIRRVVMEYPQDEETAEIFKADVEFVLSKVPSHPQCIVLASDPQRAVADLKDVLSHPQIVPLSSWKKSRTEKAWFPLEAPDRMAEAVADLILSHDLKKVICYVPDTLTEKLRRTFIRMHISFASILRDSSPGSEDRALKKFKTLDAEVLLLEAPRPFPSLYTAKAVIFAGIPGPEIFLQGKRCLSEHIPLTHLFLLAPQSEEERIHELESRVGSIARREPPDEEAVARGFLERVLECLDRQNPHAIEPYRKAFRKAVPFFRRADVAAYLVRNILSDSARSLLPMQDIFFSMGKNRKIFPEDLKELVLSVEGLTEEDIGEIRVLDNYSFVEVSEPFAEKVISTLNGTDFKGKRLTVNYGKRRSGR</sequence>